<keyword evidence="1" id="KW-0472">Membrane</keyword>
<dbReference type="GO" id="GO:0008233">
    <property type="term" value="F:peptidase activity"/>
    <property type="evidence" value="ECO:0007669"/>
    <property type="project" value="UniProtKB-KW"/>
</dbReference>
<feature type="transmembrane region" description="Helical" evidence="1">
    <location>
        <begin position="223"/>
        <end position="240"/>
    </location>
</feature>
<keyword evidence="1" id="KW-1133">Transmembrane helix</keyword>
<keyword evidence="3" id="KW-1185">Reference proteome</keyword>
<feature type="transmembrane region" description="Helical" evidence="1">
    <location>
        <begin position="184"/>
        <end position="203"/>
    </location>
</feature>
<protein>
    <submittedName>
        <fullName evidence="2">Serine protease</fullName>
    </submittedName>
</protein>
<name>A0A6B8RDB8_9BACL</name>
<dbReference type="GO" id="GO:0006508">
    <property type="term" value="P:proteolysis"/>
    <property type="evidence" value="ECO:0007669"/>
    <property type="project" value="UniProtKB-KW"/>
</dbReference>
<keyword evidence="2" id="KW-0378">Hydrolase</keyword>
<dbReference type="AlphaFoldDB" id="A0A6B8RDB8"/>
<dbReference type="InterPro" id="IPR036034">
    <property type="entry name" value="PDZ_sf"/>
</dbReference>
<evidence type="ECO:0000313" key="3">
    <source>
        <dbReference type="Proteomes" id="UP000426246"/>
    </source>
</evidence>
<dbReference type="OrthoDB" id="198399at2"/>
<sequence>MAFILELLNQLLQAAGQILLQPFYYLGIVIIMLQYRRQIVLERKLFHTKLHSIVHEFWRMLLWGWLCGIVASLIMIFVGASIPMESVYLLWAISLILLLFRVRYFNVAYAAGIMGLLHCIVGYFPGLLELTSYQWLFRPINELHVPSLLFIVAIMHLLEAYLLRIQGKRLASPTLVEGKRGKIVGGYQLQSYWPIPLFLLMPVAGGTLDLPWTPLFASGLDSAAVTGSWGFLALPLILGFTDFTQARLPVAKIRRSSSLLLLYACIILIASLLSYYWSFFILIASILTILLHEGLVKYSAWEETTQSPLFVHGERGLLILAVLPGSSAIELGLQAGEIIHKVNSVLVRTKQELHQAMRLNPAFCRLEVLNLEGHSKFVSRAIYAGDHHELGIILAPDAETIDYIPQKQRNLHFLHGLKGKPGKRKERQIYDEN</sequence>
<dbReference type="RefSeq" id="WP_155698431.1">
    <property type="nucleotide sequence ID" value="NZ_CP034235.1"/>
</dbReference>
<dbReference type="Gene3D" id="2.30.42.10">
    <property type="match status" value="1"/>
</dbReference>
<feature type="transmembrane region" description="Helical" evidence="1">
    <location>
        <begin position="57"/>
        <end position="80"/>
    </location>
</feature>
<gene>
    <name evidence="2" type="ORF">EHS13_00740</name>
</gene>
<organism evidence="2 3">
    <name type="scientific">Paenibacillus psychroresistens</name>
    <dbReference type="NCBI Taxonomy" id="1778678"/>
    <lineage>
        <taxon>Bacteria</taxon>
        <taxon>Bacillati</taxon>
        <taxon>Bacillota</taxon>
        <taxon>Bacilli</taxon>
        <taxon>Bacillales</taxon>
        <taxon>Paenibacillaceae</taxon>
        <taxon>Paenibacillus</taxon>
    </lineage>
</organism>
<feature type="transmembrane region" description="Helical" evidence="1">
    <location>
        <begin position="145"/>
        <end position="163"/>
    </location>
</feature>
<dbReference type="EMBL" id="CP034235">
    <property type="protein sequence ID" value="QGQ93553.1"/>
    <property type="molecule type" value="Genomic_DNA"/>
</dbReference>
<proteinExistence type="predicted"/>
<dbReference type="SUPFAM" id="SSF50156">
    <property type="entry name" value="PDZ domain-like"/>
    <property type="match status" value="1"/>
</dbReference>
<feature type="transmembrane region" description="Helical" evidence="1">
    <location>
        <begin position="260"/>
        <end position="291"/>
    </location>
</feature>
<dbReference type="KEGG" id="ppsc:EHS13_00740"/>
<keyword evidence="2" id="KW-0645">Protease</keyword>
<accession>A0A6B8RDB8</accession>
<feature type="transmembrane region" description="Helical" evidence="1">
    <location>
        <begin position="107"/>
        <end position="125"/>
    </location>
</feature>
<dbReference type="Proteomes" id="UP000426246">
    <property type="component" value="Chromosome"/>
</dbReference>
<feature type="transmembrane region" description="Helical" evidence="1">
    <location>
        <begin position="86"/>
        <end position="102"/>
    </location>
</feature>
<keyword evidence="1" id="KW-0812">Transmembrane</keyword>
<feature type="transmembrane region" description="Helical" evidence="1">
    <location>
        <begin position="18"/>
        <end position="36"/>
    </location>
</feature>
<reference evidence="3" key="1">
    <citation type="submission" date="2018-11" db="EMBL/GenBank/DDBJ databases">
        <title>Complete genome sequence of Paenibacillus sp. ML311-T8.</title>
        <authorList>
            <person name="Nam Y.-D."/>
            <person name="Kang J."/>
            <person name="Chung W.-H."/>
            <person name="Park Y.S."/>
        </authorList>
    </citation>
    <scope>NUCLEOTIDE SEQUENCE [LARGE SCALE GENOMIC DNA]</scope>
    <source>
        <strain evidence="3">ML311-T8</strain>
    </source>
</reference>
<evidence type="ECO:0000313" key="2">
    <source>
        <dbReference type="EMBL" id="QGQ93553.1"/>
    </source>
</evidence>
<evidence type="ECO:0000256" key="1">
    <source>
        <dbReference type="SAM" id="Phobius"/>
    </source>
</evidence>